<keyword evidence="2" id="KW-1185">Reference proteome</keyword>
<gene>
    <name evidence="1" type="ORF">FVP33_11575</name>
</gene>
<protein>
    <submittedName>
        <fullName evidence="1">Uncharacterized protein</fullName>
    </submittedName>
</protein>
<proteinExistence type="predicted"/>
<dbReference type="AlphaFoldDB" id="A0A5C8UQN8"/>
<dbReference type="Proteomes" id="UP000321379">
    <property type="component" value="Unassembled WGS sequence"/>
</dbReference>
<sequence length="87" mass="10123">MTTIMASIAVWTNERGVPEGLFWDERRFKGTDTPALLESDYEFVAMHPPTVHPGWRLQGTDDDGRSLVFDVRYVASRCEWILLRMYD</sequence>
<evidence type="ECO:0000313" key="1">
    <source>
        <dbReference type="EMBL" id="TXN29779.1"/>
    </source>
</evidence>
<comment type="caution">
    <text evidence="1">The sequence shown here is derived from an EMBL/GenBank/DDBJ whole genome shotgun (WGS) entry which is preliminary data.</text>
</comment>
<evidence type="ECO:0000313" key="2">
    <source>
        <dbReference type="Proteomes" id="UP000321379"/>
    </source>
</evidence>
<accession>A0A5C8UQN8</accession>
<organism evidence="1 2">
    <name type="scientific">Lacisediminihabitans profunda</name>
    <dbReference type="NCBI Taxonomy" id="2594790"/>
    <lineage>
        <taxon>Bacteria</taxon>
        <taxon>Bacillati</taxon>
        <taxon>Actinomycetota</taxon>
        <taxon>Actinomycetes</taxon>
        <taxon>Micrococcales</taxon>
        <taxon>Microbacteriaceae</taxon>
        <taxon>Lacisediminihabitans</taxon>
    </lineage>
</organism>
<name>A0A5C8UQN8_9MICO</name>
<reference evidence="1 2" key="1">
    <citation type="submission" date="2019-08" db="EMBL/GenBank/DDBJ databases">
        <title>Bacterial whole genome sequence for Glaciihabitans sp. CHu50b-6-2.</title>
        <authorList>
            <person name="Jin L."/>
        </authorList>
    </citation>
    <scope>NUCLEOTIDE SEQUENCE [LARGE SCALE GENOMIC DNA]</scope>
    <source>
        <strain evidence="1 2">CHu50b-6-2</strain>
    </source>
</reference>
<dbReference type="EMBL" id="VRMG01000008">
    <property type="protein sequence ID" value="TXN29779.1"/>
    <property type="molecule type" value="Genomic_DNA"/>
</dbReference>
<dbReference type="RefSeq" id="WP_187270688.1">
    <property type="nucleotide sequence ID" value="NZ_VRMG01000008.1"/>
</dbReference>